<dbReference type="AlphaFoldDB" id="A0AAD5WH88"/>
<comment type="caution">
    <text evidence="1">The sequence shown here is derived from an EMBL/GenBank/DDBJ whole genome shotgun (WGS) entry which is preliminary data.</text>
</comment>
<accession>A0AAD5WH88</accession>
<keyword evidence="2" id="KW-1185">Reference proteome</keyword>
<gene>
    <name evidence="1" type="ORF">KIN20_031460</name>
</gene>
<protein>
    <submittedName>
        <fullName evidence="1">Uncharacterized protein</fullName>
    </submittedName>
</protein>
<name>A0AAD5WH88_PARTN</name>
<reference evidence="1" key="1">
    <citation type="submission" date="2021-06" db="EMBL/GenBank/DDBJ databases">
        <title>Parelaphostrongylus tenuis whole genome reference sequence.</title>
        <authorList>
            <person name="Garwood T.J."/>
            <person name="Larsen P.A."/>
            <person name="Fountain-Jones N.M."/>
            <person name="Garbe J.R."/>
            <person name="Macchietto M.G."/>
            <person name="Kania S.A."/>
            <person name="Gerhold R.W."/>
            <person name="Richards J.E."/>
            <person name="Wolf T.M."/>
        </authorList>
    </citation>
    <scope>NUCLEOTIDE SEQUENCE</scope>
    <source>
        <strain evidence="1">MNPRO001-30</strain>
        <tissue evidence="1">Meninges</tissue>
    </source>
</reference>
<sequence>MGVTYELCETLPFQLSVLSEATIPSIIQATDRRNVFNIQVDMGCSSTELRRRASVMLKSSQRQRCVH</sequence>
<organism evidence="1 2">
    <name type="scientific">Parelaphostrongylus tenuis</name>
    <name type="common">Meningeal worm</name>
    <dbReference type="NCBI Taxonomy" id="148309"/>
    <lineage>
        <taxon>Eukaryota</taxon>
        <taxon>Metazoa</taxon>
        <taxon>Ecdysozoa</taxon>
        <taxon>Nematoda</taxon>
        <taxon>Chromadorea</taxon>
        <taxon>Rhabditida</taxon>
        <taxon>Rhabditina</taxon>
        <taxon>Rhabditomorpha</taxon>
        <taxon>Strongyloidea</taxon>
        <taxon>Metastrongylidae</taxon>
        <taxon>Parelaphostrongylus</taxon>
    </lineage>
</organism>
<evidence type="ECO:0000313" key="1">
    <source>
        <dbReference type="EMBL" id="KAJ1369875.1"/>
    </source>
</evidence>
<proteinExistence type="predicted"/>
<dbReference type="Proteomes" id="UP001196413">
    <property type="component" value="Unassembled WGS sequence"/>
</dbReference>
<evidence type="ECO:0000313" key="2">
    <source>
        <dbReference type="Proteomes" id="UP001196413"/>
    </source>
</evidence>
<dbReference type="EMBL" id="JAHQIW010006692">
    <property type="protein sequence ID" value="KAJ1369875.1"/>
    <property type="molecule type" value="Genomic_DNA"/>
</dbReference>